<protein>
    <submittedName>
        <fullName evidence="3">Uncharacterized protein</fullName>
    </submittedName>
</protein>
<feature type="compositionally biased region" description="Basic and acidic residues" evidence="2">
    <location>
        <begin position="201"/>
        <end position="217"/>
    </location>
</feature>
<keyword evidence="4" id="KW-1185">Reference proteome</keyword>
<evidence type="ECO:0000313" key="3">
    <source>
        <dbReference type="EMBL" id="GBM03879.1"/>
    </source>
</evidence>
<accession>A0A4Y2CI75</accession>
<organism evidence="3 4">
    <name type="scientific">Araneus ventricosus</name>
    <name type="common">Orbweaver spider</name>
    <name type="synonym">Epeira ventricosa</name>
    <dbReference type="NCBI Taxonomy" id="182803"/>
    <lineage>
        <taxon>Eukaryota</taxon>
        <taxon>Metazoa</taxon>
        <taxon>Ecdysozoa</taxon>
        <taxon>Arthropoda</taxon>
        <taxon>Chelicerata</taxon>
        <taxon>Arachnida</taxon>
        <taxon>Araneae</taxon>
        <taxon>Araneomorphae</taxon>
        <taxon>Entelegynae</taxon>
        <taxon>Araneoidea</taxon>
        <taxon>Araneidae</taxon>
        <taxon>Araneus</taxon>
    </lineage>
</organism>
<evidence type="ECO:0000256" key="2">
    <source>
        <dbReference type="SAM" id="MobiDB-lite"/>
    </source>
</evidence>
<feature type="coiled-coil region" evidence="1">
    <location>
        <begin position="593"/>
        <end position="627"/>
    </location>
</feature>
<feature type="non-terminal residue" evidence="3">
    <location>
        <position position="778"/>
    </location>
</feature>
<evidence type="ECO:0000313" key="4">
    <source>
        <dbReference type="Proteomes" id="UP000499080"/>
    </source>
</evidence>
<name>A0A4Y2CI75_ARAVE</name>
<dbReference type="EMBL" id="BGPR01000196">
    <property type="protein sequence ID" value="GBM03879.1"/>
    <property type="molecule type" value="Genomic_DNA"/>
</dbReference>
<keyword evidence="1" id="KW-0175">Coiled coil</keyword>
<feature type="region of interest" description="Disordered" evidence="2">
    <location>
        <begin position="182"/>
        <end position="241"/>
    </location>
</feature>
<evidence type="ECO:0000256" key="1">
    <source>
        <dbReference type="SAM" id="Coils"/>
    </source>
</evidence>
<gene>
    <name evidence="3" type="ORF">AVEN_185385_1</name>
</gene>
<reference evidence="3 4" key="1">
    <citation type="journal article" date="2019" name="Sci. Rep.">
        <title>Orb-weaving spider Araneus ventricosus genome elucidates the spidroin gene catalogue.</title>
        <authorList>
            <person name="Kono N."/>
            <person name="Nakamura H."/>
            <person name="Ohtoshi R."/>
            <person name="Moran D.A.P."/>
            <person name="Shinohara A."/>
            <person name="Yoshida Y."/>
            <person name="Fujiwara M."/>
            <person name="Mori M."/>
            <person name="Tomita M."/>
            <person name="Arakawa K."/>
        </authorList>
    </citation>
    <scope>NUCLEOTIDE SEQUENCE [LARGE SCALE GENOMIC DNA]</scope>
</reference>
<sequence>MESVVIETLGCPLDPDLLKSWEKFRLEASHSRTSSDHSKSADEENEIKHDDLIEQLKNLSFDDVSDSKYITSKRSNKISEINSQEKDISGEPIFVENKETEENQSSSSSLKNKELLKFVVEADTESTFCKCSNKNYETNSKKKNNTEKPSFVENFEDIGNQLSSLSIKNNKLLNKYYKSGSDISAGYESDSDDNEEVESVTLRERDPTRHNRPENNKQLRPTPFSRNHTKTTKPHCNSNNSQTFGNFSPDIFCDSNTSHNVSPSSRTFHSGFPTSESVTDEEFEGMVSRILADPIFNNIIPCTAANQIVNGIVPYTATNQIVNSMVPCTAANQIVNGVVPCTVTDQIVNGIIPCTAANHIVNGMVPCTAATQIANGIVPCTVTDQIVAGVIPHTVNEVLDSVFPTANDIGNASDKFSEEINDIPCFDDLKERIISGCVVTNEDKETFLDSCEENLTEKDVEITDSSWDGLYSQNYMDLLRPLHVQPSKEVEKVFNNSSILNQNITFKEISHPNNNQHNFHPEPDHGHSSFSKENVGENSLFSNLCKENDILEKSDQFYNSECLMNKPGNYSNLVCKNITSINCESLSPEISDYIIISNEIEDEILKLEELEERVKKGQKNVSELSREIDWNVLPFDELDDNEISECTNTSQNKITYKSNDSKRKNINKTCKSPCKTKETKIYSVWGTVAKHKLFHDSSFCKSKWERENEKIRQQIECGMLGTEEKKVIHVLKKNRTTKYRGTNLHYAILSENTEKVFCIVECHKEYHDGIFEINLQDS</sequence>
<feature type="region of interest" description="Disordered" evidence="2">
    <location>
        <begin position="510"/>
        <end position="532"/>
    </location>
</feature>
<dbReference type="OrthoDB" id="6437415at2759"/>
<dbReference type="Proteomes" id="UP000499080">
    <property type="component" value="Unassembled WGS sequence"/>
</dbReference>
<proteinExistence type="predicted"/>
<dbReference type="AlphaFoldDB" id="A0A4Y2CI75"/>
<feature type="compositionally biased region" description="Acidic residues" evidence="2">
    <location>
        <begin position="189"/>
        <end position="198"/>
    </location>
</feature>
<comment type="caution">
    <text evidence="3">The sequence shown here is derived from an EMBL/GenBank/DDBJ whole genome shotgun (WGS) entry which is preliminary data.</text>
</comment>